<dbReference type="PANTHER" id="PTHR22835:SF659">
    <property type="entry name" value="GDSL LIPASE_ACYLHYDROLASE, PUTATIVE (AFU_ORTHOLOGUE AFUA_2G00510)-RELATED"/>
    <property type="match status" value="1"/>
</dbReference>
<evidence type="ECO:0000313" key="3">
    <source>
        <dbReference type="EMBL" id="PTQ47410.1"/>
    </source>
</evidence>
<dbReference type="InterPro" id="IPR036514">
    <property type="entry name" value="SGNH_hydro_sf"/>
</dbReference>
<dbReference type="PANTHER" id="PTHR22835">
    <property type="entry name" value="ZINC FINGER FYVE DOMAIN CONTAINING PROTEIN"/>
    <property type="match status" value="1"/>
</dbReference>
<evidence type="ECO:0000256" key="2">
    <source>
        <dbReference type="SAM" id="SignalP"/>
    </source>
</evidence>
<dbReference type="OrthoDB" id="1600564at2759"/>
<keyword evidence="4" id="KW-1185">Reference proteome</keyword>
<feature type="signal peptide" evidence="2">
    <location>
        <begin position="1"/>
        <end position="34"/>
    </location>
</feature>
<dbReference type="Proteomes" id="UP000244005">
    <property type="component" value="Unassembled WGS sequence"/>
</dbReference>
<dbReference type="Gene3D" id="3.40.50.1110">
    <property type="entry name" value="SGNH hydrolase"/>
    <property type="match status" value="1"/>
</dbReference>
<comment type="similarity">
    <text evidence="1">Belongs to the 'GDSL' lipolytic enzyme family.</text>
</comment>
<name>A0A2R6XMS4_MARPO</name>
<evidence type="ECO:0008006" key="5">
    <source>
        <dbReference type="Google" id="ProtNLM"/>
    </source>
</evidence>
<accession>A0A2R6XMS4</accession>
<reference evidence="4" key="1">
    <citation type="journal article" date="2017" name="Cell">
        <title>Insights into land plant evolution garnered from the Marchantia polymorpha genome.</title>
        <authorList>
            <person name="Bowman J.L."/>
            <person name="Kohchi T."/>
            <person name="Yamato K.T."/>
            <person name="Jenkins J."/>
            <person name="Shu S."/>
            <person name="Ishizaki K."/>
            <person name="Yamaoka S."/>
            <person name="Nishihama R."/>
            <person name="Nakamura Y."/>
            <person name="Berger F."/>
            <person name="Adam C."/>
            <person name="Aki S.S."/>
            <person name="Althoff F."/>
            <person name="Araki T."/>
            <person name="Arteaga-Vazquez M.A."/>
            <person name="Balasubrmanian S."/>
            <person name="Barry K."/>
            <person name="Bauer D."/>
            <person name="Boehm C.R."/>
            <person name="Briginshaw L."/>
            <person name="Caballero-Perez J."/>
            <person name="Catarino B."/>
            <person name="Chen F."/>
            <person name="Chiyoda S."/>
            <person name="Chovatia M."/>
            <person name="Davies K.M."/>
            <person name="Delmans M."/>
            <person name="Demura T."/>
            <person name="Dierschke T."/>
            <person name="Dolan L."/>
            <person name="Dorantes-Acosta A.E."/>
            <person name="Eklund D.M."/>
            <person name="Florent S.N."/>
            <person name="Flores-Sandoval E."/>
            <person name="Fujiyama A."/>
            <person name="Fukuzawa H."/>
            <person name="Galik B."/>
            <person name="Grimanelli D."/>
            <person name="Grimwood J."/>
            <person name="Grossniklaus U."/>
            <person name="Hamada T."/>
            <person name="Haseloff J."/>
            <person name="Hetherington A.J."/>
            <person name="Higo A."/>
            <person name="Hirakawa Y."/>
            <person name="Hundley H.N."/>
            <person name="Ikeda Y."/>
            <person name="Inoue K."/>
            <person name="Inoue S.I."/>
            <person name="Ishida S."/>
            <person name="Jia Q."/>
            <person name="Kakita M."/>
            <person name="Kanazawa T."/>
            <person name="Kawai Y."/>
            <person name="Kawashima T."/>
            <person name="Kennedy M."/>
            <person name="Kinose K."/>
            <person name="Kinoshita T."/>
            <person name="Kohara Y."/>
            <person name="Koide E."/>
            <person name="Komatsu K."/>
            <person name="Kopischke S."/>
            <person name="Kubo M."/>
            <person name="Kyozuka J."/>
            <person name="Lagercrantz U."/>
            <person name="Lin S.S."/>
            <person name="Lindquist E."/>
            <person name="Lipzen A.M."/>
            <person name="Lu C.W."/>
            <person name="De Luna E."/>
            <person name="Martienssen R.A."/>
            <person name="Minamino N."/>
            <person name="Mizutani M."/>
            <person name="Mizutani M."/>
            <person name="Mochizuki N."/>
            <person name="Monte I."/>
            <person name="Mosher R."/>
            <person name="Nagasaki H."/>
            <person name="Nakagami H."/>
            <person name="Naramoto S."/>
            <person name="Nishitani K."/>
            <person name="Ohtani M."/>
            <person name="Okamoto T."/>
            <person name="Okumura M."/>
            <person name="Phillips J."/>
            <person name="Pollak B."/>
            <person name="Reinders A."/>
            <person name="Rovekamp M."/>
            <person name="Sano R."/>
            <person name="Sawa S."/>
            <person name="Schmid M.W."/>
            <person name="Shirakawa M."/>
            <person name="Solano R."/>
            <person name="Spunde A."/>
            <person name="Suetsugu N."/>
            <person name="Sugano S."/>
            <person name="Sugiyama A."/>
            <person name="Sun R."/>
            <person name="Suzuki Y."/>
            <person name="Takenaka M."/>
            <person name="Takezawa D."/>
            <person name="Tomogane H."/>
            <person name="Tsuzuki M."/>
            <person name="Ueda T."/>
            <person name="Umeda M."/>
            <person name="Ward J.M."/>
            <person name="Watanabe Y."/>
            <person name="Yazaki K."/>
            <person name="Yokoyama R."/>
            <person name="Yoshitake Y."/>
            <person name="Yotsui I."/>
            <person name="Zachgo S."/>
            <person name="Schmutz J."/>
        </authorList>
    </citation>
    <scope>NUCLEOTIDE SEQUENCE [LARGE SCALE GENOMIC DNA]</scope>
    <source>
        <strain evidence="4">Tak-1</strain>
    </source>
</reference>
<keyword evidence="2" id="KW-0732">Signal</keyword>
<dbReference type="Gramene" id="Mp8g10590.1">
    <property type="protein sequence ID" value="Mp8g10590.1.cds"/>
    <property type="gene ID" value="Mp8g10590"/>
</dbReference>
<proteinExistence type="inferred from homology"/>
<dbReference type="AlphaFoldDB" id="A0A2R6XMS4"/>
<evidence type="ECO:0000256" key="1">
    <source>
        <dbReference type="ARBA" id="ARBA00008668"/>
    </source>
</evidence>
<protein>
    <recommendedName>
        <fullName evidence="5">GDSL esterase/lipase</fullName>
    </recommendedName>
</protein>
<sequence length="414" mass="45278">MSPQTMRLLDSFRLRMACRAILVLLVVAIGGANGLTDCPTAFFNFGDSTTDTGSLENVAPGDPGLPPYGMQFFGEPSKRYAHGRVIPDFFALAFKTPLLQPYIQAGAYDFRHGVNFAVSGSTASNDSTVTPLYLPIQLNQFIRFYKTTESVKRQKGKCSPLAKFLPSKKAFENALYTIKFGGNDLPLAFLHNGSNIASGMNVIINKVIPDAMTNHENAMETLYRYGARRFLLTGLDNVGCSPNFVSQYSTFPLDDRGCLLFPRESVASWNGALVQLVERMRAKLTGASIGLFNVSAGSEEIRSNLSKFGFNPNLSTQVCCGAPGGPVDNNYNSQIKCGHPGSSVCDNVGEHIYWDGPHLTEPYQRLLAIMLLEAKYTSSGVNYTSLCNLDYSKFGDDVTFDEVYGDTCEVTFTS</sequence>
<dbReference type="GO" id="GO:0016788">
    <property type="term" value="F:hydrolase activity, acting on ester bonds"/>
    <property type="evidence" value="ECO:0007669"/>
    <property type="project" value="InterPro"/>
</dbReference>
<dbReference type="EMBL" id="KZ772680">
    <property type="protein sequence ID" value="PTQ47410.1"/>
    <property type="molecule type" value="Genomic_DNA"/>
</dbReference>
<dbReference type="SUPFAM" id="SSF52266">
    <property type="entry name" value="SGNH hydrolase"/>
    <property type="match status" value="1"/>
</dbReference>
<gene>
    <name evidence="3" type="ORF">MARPO_0008s0164</name>
</gene>
<organism evidence="3 4">
    <name type="scientific">Marchantia polymorpha</name>
    <name type="common">Common liverwort</name>
    <name type="synonym">Marchantia aquatica</name>
    <dbReference type="NCBI Taxonomy" id="3197"/>
    <lineage>
        <taxon>Eukaryota</taxon>
        <taxon>Viridiplantae</taxon>
        <taxon>Streptophyta</taxon>
        <taxon>Embryophyta</taxon>
        <taxon>Marchantiophyta</taxon>
        <taxon>Marchantiopsida</taxon>
        <taxon>Marchantiidae</taxon>
        <taxon>Marchantiales</taxon>
        <taxon>Marchantiaceae</taxon>
        <taxon>Marchantia</taxon>
    </lineage>
</organism>
<dbReference type="InterPro" id="IPR001087">
    <property type="entry name" value="GDSL"/>
</dbReference>
<feature type="chain" id="PRO_5015336171" description="GDSL esterase/lipase" evidence="2">
    <location>
        <begin position="35"/>
        <end position="414"/>
    </location>
</feature>
<dbReference type="Pfam" id="PF00657">
    <property type="entry name" value="Lipase_GDSL"/>
    <property type="match status" value="1"/>
</dbReference>
<dbReference type="OMA" id="HLDPPYG"/>
<evidence type="ECO:0000313" key="4">
    <source>
        <dbReference type="Proteomes" id="UP000244005"/>
    </source>
</evidence>